<proteinExistence type="predicted"/>
<dbReference type="EMBL" id="VUJU01000119">
    <property type="protein sequence ID" value="KAF0772911.1"/>
    <property type="molecule type" value="Genomic_DNA"/>
</dbReference>
<keyword evidence="2" id="KW-1185">Reference proteome</keyword>
<organism evidence="1 2">
    <name type="scientific">Aphis craccivora</name>
    <name type="common">Cowpea aphid</name>
    <dbReference type="NCBI Taxonomy" id="307492"/>
    <lineage>
        <taxon>Eukaryota</taxon>
        <taxon>Metazoa</taxon>
        <taxon>Ecdysozoa</taxon>
        <taxon>Arthropoda</taxon>
        <taxon>Hexapoda</taxon>
        <taxon>Insecta</taxon>
        <taxon>Pterygota</taxon>
        <taxon>Neoptera</taxon>
        <taxon>Paraneoptera</taxon>
        <taxon>Hemiptera</taxon>
        <taxon>Sternorrhyncha</taxon>
        <taxon>Aphidomorpha</taxon>
        <taxon>Aphidoidea</taxon>
        <taxon>Aphididae</taxon>
        <taxon>Aphidini</taxon>
        <taxon>Aphis</taxon>
        <taxon>Aphis</taxon>
    </lineage>
</organism>
<dbReference type="AlphaFoldDB" id="A0A6G0ZNV2"/>
<dbReference type="OrthoDB" id="6603894at2759"/>
<evidence type="ECO:0000313" key="2">
    <source>
        <dbReference type="Proteomes" id="UP000478052"/>
    </source>
</evidence>
<feature type="non-terminal residue" evidence="1">
    <location>
        <position position="134"/>
    </location>
</feature>
<accession>A0A6G0ZNV2</accession>
<comment type="caution">
    <text evidence="1">The sequence shown here is derived from an EMBL/GenBank/DDBJ whole genome shotgun (WGS) entry which is preliminary data.</text>
</comment>
<reference evidence="1 2" key="1">
    <citation type="submission" date="2019-08" db="EMBL/GenBank/DDBJ databases">
        <title>Whole genome of Aphis craccivora.</title>
        <authorList>
            <person name="Voronova N.V."/>
            <person name="Shulinski R.S."/>
            <person name="Bandarenka Y.V."/>
            <person name="Zhorov D.G."/>
            <person name="Warner D."/>
        </authorList>
    </citation>
    <scope>NUCLEOTIDE SEQUENCE [LARGE SCALE GENOMIC DNA]</scope>
    <source>
        <strain evidence="1">180601</strain>
        <tissue evidence="1">Whole Body</tissue>
    </source>
</reference>
<gene>
    <name evidence="1" type="ORF">FWK35_00001914</name>
</gene>
<dbReference type="Proteomes" id="UP000478052">
    <property type="component" value="Unassembled WGS sequence"/>
</dbReference>
<sequence length="134" mass="15942">MQRKSDELGTWLKSFFALAYLPFTEIEDSFLELMTTYPNEKYGHIFSDYVLKTYIEPECPFPPEMWAQEPNTNPRTTNGPDSFHRTYNGQFHSAQHYIYIYIKLKEETLLRFGFETSYPIVVHFFLNESEYHGA</sequence>
<evidence type="ECO:0000313" key="1">
    <source>
        <dbReference type="EMBL" id="KAF0772911.1"/>
    </source>
</evidence>
<protein>
    <submittedName>
        <fullName evidence="1">MULE domain-containing protein</fullName>
    </submittedName>
</protein>
<name>A0A6G0ZNV2_APHCR</name>